<comment type="caution">
    <text evidence="3">The sequence shown here is derived from an EMBL/GenBank/DDBJ whole genome shotgun (WGS) entry which is preliminary data.</text>
</comment>
<evidence type="ECO:0000256" key="2">
    <source>
        <dbReference type="SAM" id="Phobius"/>
    </source>
</evidence>
<feature type="transmembrane region" description="Helical" evidence="2">
    <location>
        <begin position="88"/>
        <end position="107"/>
    </location>
</feature>
<organism evidence="3 4">
    <name type="scientific">Candidatus Argoarchaeum ethanivorans</name>
    <dbReference type="NCBI Taxonomy" id="2608793"/>
    <lineage>
        <taxon>Archaea</taxon>
        <taxon>Methanobacteriati</taxon>
        <taxon>Methanobacteriota</taxon>
        <taxon>Stenosarchaea group</taxon>
        <taxon>Methanomicrobia</taxon>
        <taxon>Methanosarcinales</taxon>
        <taxon>Methanosarcinales incertae sedis</taxon>
        <taxon>GOM Arc I cluster</taxon>
        <taxon>Candidatus Argoarchaeum</taxon>
    </lineage>
</organism>
<dbReference type="Proteomes" id="UP000634805">
    <property type="component" value="Unassembled WGS sequence"/>
</dbReference>
<keyword evidence="2" id="KW-0812">Transmembrane</keyword>
<sequence length="113" mass="12468">MELQGGIAVGEIEDDRYGNVNPDTLPKSFKNVKAKIRKKKTKKIVDQYRKGDQKDNDGDGKTDYPADPECTACLDPSETKPLPHVPELPTIVLFSAGLIALAGYIGLRRQKNN</sequence>
<gene>
    <name evidence="3" type="ORF">EMLJLAPB_00390</name>
</gene>
<protein>
    <submittedName>
        <fullName evidence="3">Uncharacterized protein</fullName>
    </submittedName>
</protein>
<evidence type="ECO:0000313" key="4">
    <source>
        <dbReference type="Proteomes" id="UP000634805"/>
    </source>
</evidence>
<accession>A0A811TEC7</accession>
<dbReference type="EMBL" id="CAJHIS010000007">
    <property type="protein sequence ID" value="CAD6492867.1"/>
    <property type="molecule type" value="Genomic_DNA"/>
</dbReference>
<evidence type="ECO:0000256" key="1">
    <source>
        <dbReference type="SAM" id="MobiDB-lite"/>
    </source>
</evidence>
<proteinExistence type="predicted"/>
<name>A0A811TEC7_9EURY</name>
<keyword evidence="2" id="KW-1133">Transmembrane helix</keyword>
<feature type="compositionally biased region" description="Basic and acidic residues" evidence="1">
    <location>
        <begin position="43"/>
        <end position="64"/>
    </location>
</feature>
<keyword evidence="2" id="KW-0472">Membrane</keyword>
<reference evidence="3" key="1">
    <citation type="submission" date="2020-10" db="EMBL/GenBank/DDBJ databases">
        <authorList>
            <person name="Hahn C.J."/>
            <person name="Laso-Perez R."/>
            <person name="Vulcano F."/>
            <person name="Vaziourakis K.-M."/>
            <person name="Stokke R."/>
            <person name="Steen I.H."/>
            <person name="Teske A."/>
            <person name="Boetius A."/>
            <person name="Liebeke M."/>
            <person name="Amann R."/>
            <person name="Knittel K."/>
        </authorList>
    </citation>
    <scope>NUCLEOTIDE SEQUENCE</scope>
    <source>
        <strain evidence="3">Gfbio:e3339647-f889-4370-9287-4fb5cb688e4c:AG392D22_GoMArc1</strain>
    </source>
</reference>
<feature type="region of interest" description="Disordered" evidence="1">
    <location>
        <begin position="39"/>
        <end position="75"/>
    </location>
</feature>
<dbReference type="AlphaFoldDB" id="A0A811TEC7"/>
<evidence type="ECO:0000313" key="3">
    <source>
        <dbReference type="EMBL" id="CAD6492867.1"/>
    </source>
</evidence>